<gene>
    <name evidence="2" type="ORF">AFUS01_LOCUS2016</name>
</gene>
<comment type="caution">
    <text evidence="2">The sequence shown here is derived from an EMBL/GenBank/DDBJ whole genome shotgun (WGS) entry which is preliminary data.</text>
</comment>
<organism evidence="2 3">
    <name type="scientific">Allacma fusca</name>
    <dbReference type="NCBI Taxonomy" id="39272"/>
    <lineage>
        <taxon>Eukaryota</taxon>
        <taxon>Metazoa</taxon>
        <taxon>Ecdysozoa</taxon>
        <taxon>Arthropoda</taxon>
        <taxon>Hexapoda</taxon>
        <taxon>Collembola</taxon>
        <taxon>Symphypleona</taxon>
        <taxon>Sminthuridae</taxon>
        <taxon>Allacma</taxon>
    </lineage>
</organism>
<dbReference type="AlphaFoldDB" id="A0A8J2JP91"/>
<feature type="compositionally biased region" description="Pro residues" evidence="1">
    <location>
        <begin position="107"/>
        <end position="199"/>
    </location>
</feature>
<dbReference type="Proteomes" id="UP000708208">
    <property type="component" value="Unassembled WGS sequence"/>
</dbReference>
<evidence type="ECO:0000313" key="2">
    <source>
        <dbReference type="EMBL" id="CAG7670116.1"/>
    </source>
</evidence>
<protein>
    <submittedName>
        <fullName evidence="2">Uncharacterized protein</fullName>
    </submittedName>
</protein>
<proteinExistence type="predicted"/>
<keyword evidence="3" id="KW-1185">Reference proteome</keyword>
<feature type="compositionally biased region" description="Polar residues" evidence="1">
    <location>
        <begin position="237"/>
        <end position="253"/>
    </location>
</feature>
<reference evidence="2" key="1">
    <citation type="submission" date="2021-06" db="EMBL/GenBank/DDBJ databases">
        <authorList>
            <person name="Hodson N. C."/>
            <person name="Mongue J. A."/>
            <person name="Jaron S. K."/>
        </authorList>
    </citation>
    <scope>NUCLEOTIDE SEQUENCE</scope>
</reference>
<sequence>MLWLFNNRLTRLRTTIRRGTARVVLYVWREARGFWARTRRRFSGGRVEPSRDWRVRYNEGVGRDPAVFFRDLVDLNVRMDPGHPPPHQSPQGHFIARRPHRPRPRSEPPPPPAAALSPAAPPPSPPAPPPPAPPPPAPPPPPSPPAPPPPPPAPPAPPPAPPPAQPAPPPPAPPAPPPPAPPAPPPPPPSAPHLPPQLLPPLSLLPAGILMAPTSTPDPPSPPSGSPLPPPRRVQPSRASKNTTPGYYRSTESWTRKVKK</sequence>
<name>A0A8J2JP91_9HEXA</name>
<evidence type="ECO:0000256" key="1">
    <source>
        <dbReference type="SAM" id="MobiDB-lite"/>
    </source>
</evidence>
<dbReference type="EMBL" id="CAJVCH010011329">
    <property type="protein sequence ID" value="CAG7670116.1"/>
    <property type="molecule type" value="Genomic_DNA"/>
</dbReference>
<evidence type="ECO:0000313" key="3">
    <source>
        <dbReference type="Proteomes" id="UP000708208"/>
    </source>
</evidence>
<feature type="compositionally biased region" description="Pro residues" evidence="1">
    <location>
        <begin position="216"/>
        <end position="233"/>
    </location>
</feature>
<accession>A0A8J2JP91</accession>
<feature type="region of interest" description="Disordered" evidence="1">
    <location>
        <begin position="79"/>
        <end position="260"/>
    </location>
</feature>